<comment type="caution">
    <text evidence="3">The sequence shown here is derived from an EMBL/GenBank/DDBJ whole genome shotgun (WGS) entry which is preliminary data.</text>
</comment>
<feature type="coiled-coil region" evidence="1">
    <location>
        <begin position="224"/>
        <end position="287"/>
    </location>
</feature>
<dbReference type="STRING" id="37992.A0A4Z0Z5C3"/>
<feature type="compositionally biased region" description="Polar residues" evidence="2">
    <location>
        <begin position="331"/>
        <end position="340"/>
    </location>
</feature>
<accession>A0A4Z0Z5C3</accession>
<protein>
    <submittedName>
        <fullName evidence="3">Uncharacterized protein</fullName>
    </submittedName>
</protein>
<feature type="compositionally biased region" description="Polar residues" evidence="2">
    <location>
        <begin position="76"/>
        <end position="85"/>
    </location>
</feature>
<feature type="region of interest" description="Disordered" evidence="2">
    <location>
        <begin position="153"/>
        <end position="222"/>
    </location>
</feature>
<keyword evidence="1" id="KW-0175">Coiled coil</keyword>
<sequence>MADKPEESDDEHGGPAPHTPPQRRARPEPHHPHRRNDSDASTSHLSPPASPSMSLYSLGMSPLSPLPRQFSPHAQAPSSPLYPQSDSDHLGPDHGDYEDVTQDSKDVLVQRLNDLVAMLSQQHHVKGESINALHAKVDELENVLYIRDYSSKSKTWSPRLPSLNPGHGDQDGSYLSWKPSHPDNPLLSDVSSPAPPARPSLSAETRVDRRADKKAKSHASKMTVAEAEKIMAEAQDLHKNLEVHIHALLITRLERAAQRLIFLEEKIKDLETERKESDTELLSLQIQLKAIEVQCMSYVPQGADQELSESISMWKREYSTLKQKRARNKELFNSANSTPTGRRAVPPPERSIF</sequence>
<feature type="compositionally biased region" description="Basic and acidic residues" evidence="2">
    <location>
        <begin position="86"/>
        <end position="102"/>
    </location>
</feature>
<dbReference type="Proteomes" id="UP000297716">
    <property type="component" value="Unassembled WGS sequence"/>
</dbReference>
<name>A0A4Z0Z5C3_9PEZI</name>
<feature type="region of interest" description="Disordered" evidence="2">
    <location>
        <begin position="1"/>
        <end position="102"/>
    </location>
</feature>
<keyword evidence="4" id="KW-1185">Reference proteome</keyword>
<dbReference type="EMBL" id="SKBN01000022">
    <property type="protein sequence ID" value="TGJ86800.1"/>
    <property type="molecule type" value="Genomic_DNA"/>
</dbReference>
<gene>
    <name evidence="3" type="ORF">E0Z10_g2006</name>
</gene>
<dbReference type="OrthoDB" id="4448936at2759"/>
<reference evidence="3 4" key="1">
    <citation type="submission" date="2019-03" db="EMBL/GenBank/DDBJ databases">
        <title>Draft genome sequence of Xylaria hypoxylon DSM 108379, a ubiquitous saprotrophic-parasitic fungi on hardwood.</title>
        <authorList>
            <person name="Buettner E."/>
            <person name="Leonhardt S."/>
            <person name="Gebauer A.M."/>
            <person name="Liers C."/>
            <person name="Hofrichter M."/>
            <person name="Kellner H."/>
        </authorList>
    </citation>
    <scope>NUCLEOTIDE SEQUENCE [LARGE SCALE GENOMIC DNA]</scope>
    <source>
        <strain evidence="3 4">DSM 108379</strain>
    </source>
</reference>
<dbReference type="AlphaFoldDB" id="A0A4Z0Z5C3"/>
<feature type="compositionally biased region" description="Basic and acidic residues" evidence="2">
    <location>
        <begin position="25"/>
        <end position="38"/>
    </location>
</feature>
<evidence type="ECO:0000256" key="1">
    <source>
        <dbReference type="SAM" id="Coils"/>
    </source>
</evidence>
<evidence type="ECO:0000313" key="3">
    <source>
        <dbReference type="EMBL" id="TGJ86800.1"/>
    </source>
</evidence>
<feature type="compositionally biased region" description="Acidic residues" evidence="2">
    <location>
        <begin position="1"/>
        <end position="10"/>
    </location>
</feature>
<feature type="region of interest" description="Disordered" evidence="2">
    <location>
        <begin position="329"/>
        <end position="353"/>
    </location>
</feature>
<evidence type="ECO:0000256" key="2">
    <source>
        <dbReference type="SAM" id="MobiDB-lite"/>
    </source>
</evidence>
<proteinExistence type="predicted"/>
<evidence type="ECO:0000313" key="4">
    <source>
        <dbReference type="Proteomes" id="UP000297716"/>
    </source>
</evidence>
<feature type="compositionally biased region" description="Polar residues" evidence="2">
    <location>
        <begin position="39"/>
        <end position="55"/>
    </location>
</feature>
<organism evidence="3 4">
    <name type="scientific">Xylaria hypoxylon</name>
    <dbReference type="NCBI Taxonomy" id="37992"/>
    <lineage>
        <taxon>Eukaryota</taxon>
        <taxon>Fungi</taxon>
        <taxon>Dikarya</taxon>
        <taxon>Ascomycota</taxon>
        <taxon>Pezizomycotina</taxon>
        <taxon>Sordariomycetes</taxon>
        <taxon>Xylariomycetidae</taxon>
        <taxon>Xylariales</taxon>
        <taxon>Xylariaceae</taxon>
        <taxon>Xylaria</taxon>
    </lineage>
</organism>